<evidence type="ECO:0000313" key="4">
    <source>
        <dbReference type="JaponicusDB" id="SJAG_02774"/>
    </source>
</evidence>
<dbReference type="Gene3D" id="3.90.70.80">
    <property type="match status" value="1"/>
</dbReference>
<dbReference type="PANTHER" id="PTHR12419">
    <property type="entry name" value="OTU DOMAIN CONTAINING PROTEIN"/>
    <property type="match status" value="1"/>
</dbReference>
<dbReference type="EMBL" id="KE651166">
    <property type="protein sequence ID" value="EEB07673.1"/>
    <property type="molecule type" value="Genomic_DNA"/>
</dbReference>
<feature type="compositionally biased region" description="Low complexity" evidence="1">
    <location>
        <begin position="85"/>
        <end position="94"/>
    </location>
</feature>
<keyword evidence="3" id="KW-0645">Protease</keyword>
<dbReference type="MEROPS" id="C85.008"/>
<dbReference type="InterPro" id="IPR050704">
    <property type="entry name" value="Peptidase_C85-like"/>
</dbReference>
<dbReference type="PANTHER" id="PTHR12419:SF10">
    <property type="entry name" value="DEUBIQUITINASE OTUD6B"/>
    <property type="match status" value="1"/>
</dbReference>
<dbReference type="eggNOG" id="KOG2606">
    <property type="taxonomic scope" value="Eukaryota"/>
</dbReference>
<dbReference type="OrthoDB" id="415023at2759"/>
<dbReference type="Pfam" id="PF02338">
    <property type="entry name" value="OTU"/>
    <property type="match status" value="1"/>
</dbReference>
<evidence type="ECO:0000313" key="5">
    <source>
        <dbReference type="Proteomes" id="UP000001744"/>
    </source>
</evidence>
<dbReference type="OMA" id="YELGAHY"/>
<dbReference type="GO" id="GO:0004843">
    <property type="term" value="F:cysteine-type deubiquitinase activity"/>
    <property type="evidence" value="ECO:0000318"/>
    <property type="project" value="GO_Central"/>
</dbReference>
<sequence length="299" mass="34094">MEELLTKQKEEYKEFQSTLASMRRQGKSGNKKQKKQLNEKIAQLELEFNQKQHEERQKLQNVLDPEESADEPLSADALLRQMEKVSLSSPSVSSTPKADAENNVKPRRNRQKERLERRKERMEAEMREAELASASMGNHRGNEITKMKKLLESLNLKEKDIHTDGHCLFAAIADQMQAVYGKTLEVKQLREMAANFVEQNADNFAAFLFDEETNSVTPIDKYCSAIRKTAKWGGDVELRALCNSLNVPIKVLCADAPTITFTPETETNTVADKKPLTLSYYQHLYGLGAHYNSVHEMND</sequence>
<organism evidence="3 5">
    <name type="scientific">Schizosaccharomyces japonicus (strain yFS275 / FY16936)</name>
    <name type="common">Fission yeast</name>
    <dbReference type="NCBI Taxonomy" id="402676"/>
    <lineage>
        <taxon>Eukaryota</taxon>
        <taxon>Fungi</taxon>
        <taxon>Dikarya</taxon>
        <taxon>Ascomycota</taxon>
        <taxon>Taphrinomycotina</taxon>
        <taxon>Schizosaccharomycetes</taxon>
        <taxon>Schizosaccharomycetales</taxon>
        <taxon>Schizosaccharomycetaceae</taxon>
        <taxon>Schizosaccharomyces</taxon>
    </lineage>
</organism>
<evidence type="ECO:0000259" key="2">
    <source>
        <dbReference type="PROSITE" id="PS50802"/>
    </source>
</evidence>
<dbReference type="GeneID" id="7049437"/>
<feature type="compositionally biased region" description="Basic and acidic residues" evidence="1">
    <location>
        <begin position="112"/>
        <end position="122"/>
    </location>
</feature>
<dbReference type="InterPro" id="IPR049771">
    <property type="entry name" value="OTU2-like_OTU"/>
</dbReference>
<evidence type="ECO:0000313" key="3">
    <source>
        <dbReference type="EMBL" id="EEB07673.1"/>
    </source>
</evidence>
<feature type="region of interest" description="Disordered" evidence="1">
    <location>
        <begin position="16"/>
        <end position="38"/>
    </location>
</feature>
<accession>B6K152</accession>
<dbReference type="SUPFAM" id="SSF54001">
    <property type="entry name" value="Cysteine proteinases"/>
    <property type="match status" value="1"/>
</dbReference>
<dbReference type="RefSeq" id="XP_002173966.1">
    <property type="nucleotide sequence ID" value="XM_002173930.2"/>
</dbReference>
<gene>
    <name evidence="4" type="primary">otu2</name>
    <name evidence="3" type="ORF">SJAG_02774</name>
</gene>
<dbReference type="CDD" id="cd22762">
    <property type="entry name" value="OTU_fungi_OTU2-like"/>
    <property type="match status" value="1"/>
</dbReference>
<dbReference type="Proteomes" id="UP000001744">
    <property type="component" value="Unassembled WGS sequence"/>
</dbReference>
<keyword evidence="3" id="KW-0378">Hydrolase</keyword>
<proteinExistence type="predicted"/>
<dbReference type="JaponicusDB" id="SJAG_02774">
    <property type="gene designation" value="otu2"/>
</dbReference>
<dbReference type="GO" id="GO:0006508">
    <property type="term" value="P:proteolysis"/>
    <property type="evidence" value="ECO:0007669"/>
    <property type="project" value="UniProtKB-KW"/>
</dbReference>
<dbReference type="InterPro" id="IPR038765">
    <property type="entry name" value="Papain-like_cys_pep_sf"/>
</dbReference>
<protein>
    <submittedName>
        <fullName evidence="3">OTU family cysteine protease</fullName>
    </submittedName>
</protein>
<dbReference type="InterPro" id="IPR003323">
    <property type="entry name" value="OTU_dom"/>
</dbReference>
<name>B6K152_SCHJY</name>
<evidence type="ECO:0000256" key="1">
    <source>
        <dbReference type="SAM" id="MobiDB-lite"/>
    </source>
</evidence>
<dbReference type="HOGENOM" id="CLU_034963_2_0_1"/>
<keyword evidence="5" id="KW-1185">Reference proteome</keyword>
<dbReference type="AlphaFoldDB" id="B6K152"/>
<feature type="compositionally biased region" description="Basic residues" evidence="1">
    <location>
        <begin position="24"/>
        <end position="35"/>
    </location>
</feature>
<dbReference type="STRING" id="402676.B6K152"/>
<feature type="domain" description="OTU" evidence="2">
    <location>
        <begin position="156"/>
        <end position="297"/>
    </location>
</feature>
<dbReference type="PROSITE" id="PS50802">
    <property type="entry name" value="OTU"/>
    <property type="match status" value="1"/>
</dbReference>
<feature type="region of interest" description="Disordered" evidence="1">
    <location>
        <begin position="53"/>
        <end position="122"/>
    </location>
</feature>
<reference evidence="3 5" key="1">
    <citation type="journal article" date="2011" name="Science">
        <title>Comparative functional genomics of the fission yeasts.</title>
        <authorList>
            <person name="Rhind N."/>
            <person name="Chen Z."/>
            <person name="Yassour M."/>
            <person name="Thompson D.A."/>
            <person name="Haas B.J."/>
            <person name="Habib N."/>
            <person name="Wapinski I."/>
            <person name="Roy S."/>
            <person name="Lin M.F."/>
            <person name="Heiman D.I."/>
            <person name="Young S.K."/>
            <person name="Furuya K."/>
            <person name="Guo Y."/>
            <person name="Pidoux A."/>
            <person name="Chen H.M."/>
            <person name="Robbertse B."/>
            <person name="Goldberg J.M."/>
            <person name="Aoki K."/>
            <person name="Bayne E.H."/>
            <person name="Berlin A.M."/>
            <person name="Desjardins C.A."/>
            <person name="Dobbs E."/>
            <person name="Dukaj L."/>
            <person name="Fan L."/>
            <person name="FitzGerald M.G."/>
            <person name="French C."/>
            <person name="Gujja S."/>
            <person name="Hansen K."/>
            <person name="Keifenheim D."/>
            <person name="Levin J.Z."/>
            <person name="Mosher R.A."/>
            <person name="Mueller C.A."/>
            <person name="Pfiffner J."/>
            <person name="Priest M."/>
            <person name="Russ C."/>
            <person name="Smialowska A."/>
            <person name="Swoboda P."/>
            <person name="Sykes S.M."/>
            <person name="Vaughn M."/>
            <person name="Vengrova S."/>
            <person name="Yoder R."/>
            <person name="Zeng Q."/>
            <person name="Allshire R."/>
            <person name="Baulcombe D."/>
            <person name="Birren B.W."/>
            <person name="Brown W."/>
            <person name="Ekwall K."/>
            <person name="Kellis M."/>
            <person name="Leatherwood J."/>
            <person name="Levin H."/>
            <person name="Margalit H."/>
            <person name="Martienssen R."/>
            <person name="Nieduszynski C.A."/>
            <person name="Spatafora J.W."/>
            <person name="Friedman N."/>
            <person name="Dalgaard J.Z."/>
            <person name="Baumann P."/>
            <person name="Niki H."/>
            <person name="Regev A."/>
            <person name="Nusbaum C."/>
        </authorList>
    </citation>
    <scope>NUCLEOTIDE SEQUENCE [LARGE SCALE GENOMIC DNA]</scope>
    <source>
        <strain evidence="5">yFS275 / FY16936</strain>
    </source>
</reference>
<dbReference type="VEuPathDB" id="FungiDB:SJAG_02774"/>